<keyword evidence="1" id="KW-0472">Membrane</keyword>
<accession>A0A974QHN7</accession>
<reference evidence="2 3" key="1">
    <citation type="submission" date="2017-03" db="EMBL/GenBank/DDBJ databases">
        <title>Salmonella serotype comparative study.</title>
        <authorList>
            <person name="Liao J."/>
        </authorList>
    </citation>
    <scope>NUCLEOTIDE SEQUENCE [LARGE SCALE GENOMIC DNA]</scope>
    <source>
        <strain evidence="2 3">NY_FSL S10-1448</strain>
    </source>
</reference>
<protein>
    <submittedName>
        <fullName evidence="2">Uncharacterized protein</fullName>
    </submittedName>
</protein>
<feature type="transmembrane region" description="Helical" evidence="1">
    <location>
        <begin position="38"/>
        <end position="62"/>
    </location>
</feature>
<evidence type="ECO:0000313" key="3">
    <source>
        <dbReference type="Proteomes" id="UP000868515"/>
    </source>
</evidence>
<dbReference type="AlphaFoldDB" id="A0A974QHN7"/>
<dbReference type="EMBL" id="NBPI01000001">
    <property type="protein sequence ID" value="OSD74532.1"/>
    <property type="molecule type" value="Genomic_DNA"/>
</dbReference>
<evidence type="ECO:0000256" key="1">
    <source>
        <dbReference type="SAM" id="Phobius"/>
    </source>
</evidence>
<feature type="transmembrane region" description="Helical" evidence="1">
    <location>
        <begin position="12"/>
        <end position="32"/>
    </location>
</feature>
<organism evidence="2 3">
    <name type="scientific">Salmonella enterica subsp. enterica serovar Rough O:d:1,7</name>
    <dbReference type="NCBI Taxonomy" id="1974323"/>
    <lineage>
        <taxon>Bacteria</taxon>
        <taxon>Pseudomonadati</taxon>
        <taxon>Pseudomonadota</taxon>
        <taxon>Gammaproteobacteria</taxon>
        <taxon>Enterobacterales</taxon>
        <taxon>Enterobacteriaceae</taxon>
        <taxon>Salmonella</taxon>
    </lineage>
</organism>
<keyword evidence="1" id="KW-1133">Transmembrane helix</keyword>
<name>A0A974QHN7_SALET</name>
<keyword evidence="1" id="KW-0812">Transmembrane</keyword>
<dbReference type="Proteomes" id="UP000868515">
    <property type="component" value="Unassembled WGS sequence"/>
</dbReference>
<dbReference type="RefSeq" id="WP_223364994.1">
    <property type="nucleotide sequence ID" value="NZ_NBPI01000001.1"/>
</dbReference>
<sequence>MKSLYKWLKRLTDWVLGLIGISGTVSTAAFFIRLGIKFSLIVALVAFVSGLVSPMVVSYLGINPELWMFFISLVPSHLPYDIAAVFSTQLAVMVGKYKLDAIPKELSTFNELRKRWKLPPIKGKK</sequence>
<comment type="caution">
    <text evidence="2">The sequence shown here is derived from an EMBL/GenBank/DDBJ whole genome shotgun (WGS) entry which is preliminary data.</text>
</comment>
<proteinExistence type="predicted"/>
<evidence type="ECO:0000313" key="2">
    <source>
        <dbReference type="EMBL" id="OSD74532.1"/>
    </source>
</evidence>
<gene>
    <name evidence="2" type="ORF">R537_03050</name>
</gene>